<dbReference type="Proteomes" id="UP001299608">
    <property type="component" value="Unassembled WGS sequence"/>
</dbReference>
<dbReference type="InterPro" id="IPR003594">
    <property type="entry name" value="HATPase_dom"/>
</dbReference>
<name>A0AAW5BUM4_9FIRM</name>
<keyword evidence="4" id="KW-0547">Nucleotide-binding</keyword>
<proteinExistence type="predicted"/>
<keyword evidence="2" id="KW-0902">Two-component regulatory system</keyword>
<evidence type="ECO:0000256" key="1">
    <source>
        <dbReference type="ARBA" id="ARBA00022777"/>
    </source>
</evidence>
<evidence type="ECO:0000256" key="2">
    <source>
        <dbReference type="ARBA" id="ARBA00023012"/>
    </source>
</evidence>
<keyword evidence="4" id="KW-0067">ATP-binding</keyword>
<dbReference type="InterPro" id="IPR036890">
    <property type="entry name" value="HATPase_C_sf"/>
</dbReference>
<keyword evidence="1" id="KW-0808">Transferase</keyword>
<dbReference type="GO" id="GO:0000160">
    <property type="term" value="P:phosphorelay signal transduction system"/>
    <property type="evidence" value="ECO:0007669"/>
    <property type="project" value="UniProtKB-KW"/>
</dbReference>
<accession>A0AAW5BUM4</accession>
<dbReference type="Gene3D" id="3.30.565.10">
    <property type="entry name" value="Histidine kinase-like ATPase, C-terminal domain"/>
    <property type="match status" value="1"/>
</dbReference>
<organism evidence="4 5">
    <name type="scientific">Enterocloster aldenensis</name>
    <dbReference type="NCBI Taxonomy" id="358742"/>
    <lineage>
        <taxon>Bacteria</taxon>
        <taxon>Bacillati</taxon>
        <taxon>Bacillota</taxon>
        <taxon>Clostridia</taxon>
        <taxon>Lachnospirales</taxon>
        <taxon>Lachnospiraceae</taxon>
        <taxon>Enterocloster</taxon>
    </lineage>
</organism>
<dbReference type="PROSITE" id="PS50109">
    <property type="entry name" value="HIS_KIN"/>
    <property type="match status" value="1"/>
</dbReference>
<sequence length="88" mass="9732">MENALRHADSSIEIQLHRTSLSVINDGEPVEKDILDTIFQAYVFGTKGKSGLGLALVDSILKLNGYAIQVKNLEKGVMFKITKTLQKE</sequence>
<dbReference type="Pfam" id="PF02518">
    <property type="entry name" value="HATPase_c"/>
    <property type="match status" value="1"/>
</dbReference>
<dbReference type="AlphaFoldDB" id="A0AAW5BUM4"/>
<dbReference type="GO" id="GO:0005524">
    <property type="term" value="F:ATP binding"/>
    <property type="evidence" value="ECO:0007669"/>
    <property type="project" value="UniProtKB-KW"/>
</dbReference>
<feature type="domain" description="Histidine kinase" evidence="3">
    <location>
        <begin position="1"/>
        <end position="87"/>
    </location>
</feature>
<comment type="caution">
    <text evidence="4">The sequence shown here is derived from an EMBL/GenBank/DDBJ whole genome shotgun (WGS) entry which is preliminary data.</text>
</comment>
<gene>
    <name evidence="4" type="ORF">L0N08_20915</name>
</gene>
<reference evidence="4" key="1">
    <citation type="submission" date="2022-01" db="EMBL/GenBank/DDBJ databases">
        <title>Collection of gut derived symbiotic bacterial strains cultured from healthy donors.</title>
        <authorList>
            <person name="Lin H."/>
            <person name="Kohout C."/>
            <person name="Waligurski E."/>
            <person name="Pamer E.G."/>
        </authorList>
    </citation>
    <scope>NUCLEOTIDE SEQUENCE</scope>
    <source>
        <strain evidence="4">DFI.6.55</strain>
    </source>
</reference>
<dbReference type="InterPro" id="IPR005467">
    <property type="entry name" value="His_kinase_dom"/>
</dbReference>
<protein>
    <submittedName>
        <fullName evidence="4">ATP-binding protein</fullName>
    </submittedName>
</protein>
<evidence type="ECO:0000313" key="5">
    <source>
        <dbReference type="Proteomes" id="UP001299608"/>
    </source>
</evidence>
<dbReference type="EMBL" id="JAKNGE010000029">
    <property type="protein sequence ID" value="MCG4747890.1"/>
    <property type="molecule type" value="Genomic_DNA"/>
</dbReference>
<dbReference type="GO" id="GO:0016301">
    <property type="term" value="F:kinase activity"/>
    <property type="evidence" value="ECO:0007669"/>
    <property type="project" value="UniProtKB-KW"/>
</dbReference>
<evidence type="ECO:0000313" key="4">
    <source>
        <dbReference type="EMBL" id="MCG4747890.1"/>
    </source>
</evidence>
<keyword evidence="1" id="KW-0418">Kinase</keyword>
<dbReference type="SUPFAM" id="SSF55874">
    <property type="entry name" value="ATPase domain of HSP90 chaperone/DNA topoisomerase II/histidine kinase"/>
    <property type="match status" value="1"/>
</dbReference>
<evidence type="ECO:0000259" key="3">
    <source>
        <dbReference type="PROSITE" id="PS50109"/>
    </source>
</evidence>